<dbReference type="EMBL" id="CH474035">
    <property type="protein sequence ID" value="EDL87079.1"/>
    <property type="molecule type" value="Genomic_DNA"/>
</dbReference>
<proteinExistence type="predicted"/>
<reference evidence="1 2" key="1">
    <citation type="submission" date="2005-09" db="EMBL/GenBank/DDBJ databases">
        <authorList>
            <person name="Mural R.J."/>
            <person name="Li P.W."/>
            <person name="Adams M.D."/>
            <person name="Amanatides P.G."/>
            <person name="Baden-Tillson H."/>
            <person name="Barnstead M."/>
            <person name="Chin S.H."/>
            <person name="Dew I."/>
            <person name="Evans C.A."/>
            <person name="Ferriera S."/>
            <person name="Flanigan M."/>
            <person name="Fosler C."/>
            <person name="Glodek A."/>
            <person name="Gu Z."/>
            <person name="Holt R.A."/>
            <person name="Jennings D."/>
            <person name="Kraft C.L."/>
            <person name="Lu F."/>
            <person name="Nguyen T."/>
            <person name="Nusskern D.R."/>
            <person name="Pfannkoch C.M."/>
            <person name="Sitter C."/>
            <person name="Sutton G.G."/>
            <person name="Venter J.C."/>
            <person name="Wang Z."/>
            <person name="Woodage T."/>
            <person name="Zheng X.H."/>
            <person name="Zhong F."/>
        </authorList>
    </citation>
    <scope>NUCLEOTIDE SEQUENCE [LARGE SCALE GENOMIC DNA]</scope>
    <source>
        <strain>BN</strain>
        <strain evidence="2">Sprague-Dawley</strain>
    </source>
</reference>
<evidence type="ECO:0000313" key="2">
    <source>
        <dbReference type="Proteomes" id="UP000234681"/>
    </source>
</evidence>
<protein>
    <submittedName>
        <fullName evidence="1">RCG50676</fullName>
    </submittedName>
</protein>
<organism evidence="1 2">
    <name type="scientific">Rattus norvegicus</name>
    <name type="common">Rat</name>
    <dbReference type="NCBI Taxonomy" id="10116"/>
    <lineage>
        <taxon>Eukaryota</taxon>
        <taxon>Metazoa</taxon>
        <taxon>Chordata</taxon>
        <taxon>Craniata</taxon>
        <taxon>Vertebrata</taxon>
        <taxon>Euteleostomi</taxon>
        <taxon>Mammalia</taxon>
        <taxon>Eutheria</taxon>
        <taxon>Euarchontoglires</taxon>
        <taxon>Glires</taxon>
        <taxon>Rodentia</taxon>
        <taxon>Myomorpha</taxon>
        <taxon>Muroidea</taxon>
        <taxon>Muridae</taxon>
        <taxon>Murinae</taxon>
        <taxon>Rattus</taxon>
    </lineage>
</organism>
<accession>A6KC63</accession>
<evidence type="ECO:0000313" key="1">
    <source>
        <dbReference type="EMBL" id="EDL87079.1"/>
    </source>
</evidence>
<gene>
    <name evidence="1" type="ORF">rCG_50676</name>
</gene>
<name>A6KC63_RAT</name>
<dbReference type="AlphaFoldDB" id="A6KC63"/>
<dbReference type="Proteomes" id="UP000234681">
    <property type="component" value="Chromosome 7"/>
</dbReference>
<sequence>MQIKTTSRFCLMAVIKKTSDSRVWWQKWVP</sequence>